<organism evidence="1">
    <name type="scientific">termite gut metagenome</name>
    <dbReference type="NCBI Taxonomy" id="433724"/>
    <lineage>
        <taxon>unclassified sequences</taxon>
        <taxon>metagenomes</taxon>
        <taxon>organismal metagenomes</taxon>
    </lineage>
</organism>
<protein>
    <submittedName>
        <fullName evidence="1">Murein DD-endopeptidase MepM</fullName>
        <ecNumber evidence="1">3.4.24.-</ecNumber>
    </submittedName>
</protein>
<reference evidence="1" key="1">
    <citation type="submission" date="2019-03" db="EMBL/GenBank/DDBJ databases">
        <title>Single cell metagenomics reveals metabolic interactions within the superorganism composed of flagellate Streblomastix strix and complex community of Bacteroidetes bacteria on its surface.</title>
        <authorList>
            <person name="Treitli S.C."/>
            <person name="Kolisko M."/>
            <person name="Husnik F."/>
            <person name="Keeling P."/>
            <person name="Hampl V."/>
        </authorList>
    </citation>
    <scope>NUCLEOTIDE SEQUENCE</scope>
    <source>
        <strain evidence="1">STM</strain>
    </source>
</reference>
<dbReference type="CDD" id="cd12797">
    <property type="entry name" value="M23_peptidase"/>
    <property type="match status" value="1"/>
</dbReference>
<evidence type="ECO:0000313" key="1">
    <source>
        <dbReference type="EMBL" id="KAA6346688.1"/>
    </source>
</evidence>
<dbReference type="AlphaFoldDB" id="A0A5J4SLC1"/>
<dbReference type="Gene3D" id="2.70.70.10">
    <property type="entry name" value="Glucose Permease (Domain IIA)"/>
    <property type="match status" value="1"/>
</dbReference>
<accession>A0A5J4SLC1</accession>
<dbReference type="PANTHER" id="PTHR21666:SF285">
    <property type="entry name" value="M23 FAMILY METALLOPEPTIDASE"/>
    <property type="match status" value="1"/>
</dbReference>
<dbReference type="EMBL" id="SNRY01000122">
    <property type="protein sequence ID" value="KAA6346688.1"/>
    <property type="molecule type" value="Genomic_DNA"/>
</dbReference>
<dbReference type="GO" id="GO:0004222">
    <property type="term" value="F:metalloendopeptidase activity"/>
    <property type="evidence" value="ECO:0007669"/>
    <property type="project" value="TreeGrafter"/>
</dbReference>
<sequence>MKHGIIIILLTLFARQACSQSEYGAGFSSPFDFPLIMSGNFGELRVNHLHSGLDFKTQGVSGKKLLSIGEGYISRILVTHGSGYMLHVRYNNGYTAIYRHLMGFVSPIAERVDAYQYKNETWEVSLTPDSTEYPVHAGQQIAWSGNTGYSFGPHLHLDLMETESEDYVDALPFYKQLIKDTRAPAIQSIMFFPQPGKGVVNGKEERQTFTPGQMKPVEAWGLTGVGIKAYDYMDETNNRYGVHTVSLSVDDKEVFRSVADHFSANESRMIYSWTYNAYMKSFIEPGNKLRMLQAFNNQRGLITIDEERDYRFKYELTDLYGNTSRYQFIVRGKPQSIAQRDSTSNYYLKQGRVNSISEPGLELHIPKDALYDDVWLNYSVRTDPQSISHTYRLNDEPVPMQTYGDLYIGIRNKAVADTSKYYIANIRENGKTASLGGKYENGFVKTRVRELGTFTVKVDTVSPQITTINSGQWRSTGKVVFKVAEKETDIASYRGTVDGEYVPFGWEIMTNRIVYQINPLKIKRGVKHTVELVVTDECGNTGRIAIEAIF</sequence>
<dbReference type="InterPro" id="IPR011055">
    <property type="entry name" value="Dup_hybrid_motif"/>
</dbReference>
<dbReference type="PANTHER" id="PTHR21666">
    <property type="entry name" value="PEPTIDASE-RELATED"/>
    <property type="match status" value="1"/>
</dbReference>
<keyword evidence="1" id="KW-0378">Hydrolase</keyword>
<gene>
    <name evidence="1" type="ORF">EZS27_005825</name>
</gene>
<proteinExistence type="predicted"/>
<dbReference type="SUPFAM" id="SSF51261">
    <property type="entry name" value="Duplicated hybrid motif"/>
    <property type="match status" value="1"/>
</dbReference>
<dbReference type="InterPro" id="IPR050570">
    <property type="entry name" value="Cell_wall_metabolism_enzyme"/>
</dbReference>
<name>A0A5J4SLC1_9ZZZZ</name>
<comment type="caution">
    <text evidence="1">The sequence shown here is derived from an EMBL/GenBank/DDBJ whole genome shotgun (WGS) entry which is preliminary data.</text>
</comment>
<dbReference type="EC" id="3.4.24.-" evidence="1"/>